<feature type="region of interest" description="Disordered" evidence="1">
    <location>
        <begin position="1"/>
        <end position="89"/>
    </location>
</feature>
<evidence type="ECO:0000313" key="2">
    <source>
        <dbReference type="EMBL" id="KAJ8425599.1"/>
    </source>
</evidence>
<keyword evidence="3" id="KW-1185">Reference proteome</keyword>
<accession>A0A9Q1JJP1</accession>
<dbReference type="EMBL" id="JAKOGI010001444">
    <property type="protein sequence ID" value="KAJ8425599.1"/>
    <property type="molecule type" value="Genomic_DNA"/>
</dbReference>
<evidence type="ECO:0000256" key="1">
    <source>
        <dbReference type="SAM" id="MobiDB-lite"/>
    </source>
</evidence>
<dbReference type="AlphaFoldDB" id="A0A9Q1JJP1"/>
<organism evidence="2 3">
    <name type="scientific">Carnegiea gigantea</name>
    <dbReference type="NCBI Taxonomy" id="171969"/>
    <lineage>
        <taxon>Eukaryota</taxon>
        <taxon>Viridiplantae</taxon>
        <taxon>Streptophyta</taxon>
        <taxon>Embryophyta</taxon>
        <taxon>Tracheophyta</taxon>
        <taxon>Spermatophyta</taxon>
        <taxon>Magnoliopsida</taxon>
        <taxon>eudicotyledons</taxon>
        <taxon>Gunneridae</taxon>
        <taxon>Pentapetalae</taxon>
        <taxon>Caryophyllales</taxon>
        <taxon>Cactineae</taxon>
        <taxon>Cactaceae</taxon>
        <taxon>Cactoideae</taxon>
        <taxon>Echinocereeae</taxon>
        <taxon>Carnegiea</taxon>
    </lineage>
</organism>
<dbReference type="Proteomes" id="UP001153076">
    <property type="component" value="Unassembled WGS sequence"/>
</dbReference>
<evidence type="ECO:0000313" key="3">
    <source>
        <dbReference type="Proteomes" id="UP001153076"/>
    </source>
</evidence>
<feature type="compositionally biased region" description="Basic and acidic residues" evidence="1">
    <location>
        <begin position="75"/>
        <end position="89"/>
    </location>
</feature>
<gene>
    <name evidence="2" type="ORF">Cgig2_008577</name>
</gene>
<comment type="caution">
    <text evidence="2">The sequence shown here is derived from an EMBL/GenBank/DDBJ whole genome shotgun (WGS) entry which is preliminary data.</text>
</comment>
<dbReference type="OrthoDB" id="1749738at2759"/>
<reference evidence="2" key="1">
    <citation type="submission" date="2022-04" db="EMBL/GenBank/DDBJ databases">
        <title>Carnegiea gigantea Genome sequencing and assembly v2.</title>
        <authorList>
            <person name="Copetti D."/>
            <person name="Sanderson M.J."/>
            <person name="Burquez A."/>
            <person name="Wojciechowski M.F."/>
        </authorList>
    </citation>
    <scope>NUCLEOTIDE SEQUENCE</scope>
    <source>
        <strain evidence="2">SGP5-SGP5p</strain>
        <tissue evidence="2">Aerial part</tissue>
    </source>
</reference>
<protein>
    <submittedName>
        <fullName evidence="2">Uncharacterized protein</fullName>
    </submittedName>
</protein>
<name>A0A9Q1JJP1_9CARY</name>
<proteinExistence type="predicted"/>
<sequence>MSVPDPKTTGEKHGGNDNDDDCAPLRFPLRNTSQVSHDLSIKKSNENKSQVGDKPSSKKGKKPLDGSKPKVTPKTKPEPKAKKEVLAEKDDEKHVGATITPENEPLFNNCDDKEATRFVMASLKLGGEAEINVINIWSCVLNNLERKWDVAAPSILSMSCDQSYCFSEDMLKFKSFDKRYEDFKESNVPRHCLEGVECPKHDVVKNQKPDVFSSRNDVKEAFSAFCSQ</sequence>